<comment type="domain">
    <text evidence="12">Consists of 3 domains; the N-terminus binds the ribosome, the middle domain has PPIase activity, while the C-terminus has intrinsic chaperone activity on its own.</text>
</comment>
<dbReference type="PANTHER" id="PTHR30560">
    <property type="entry name" value="TRIGGER FACTOR CHAPERONE AND PEPTIDYL-PROLYL CIS/TRANS ISOMERASE"/>
    <property type="match status" value="1"/>
</dbReference>
<evidence type="ECO:0000256" key="7">
    <source>
        <dbReference type="ARBA" id="ARBA00023186"/>
    </source>
</evidence>
<feature type="domain" description="PPIase FKBP-type" evidence="16">
    <location>
        <begin position="163"/>
        <end position="245"/>
    </location>
</feature>
<evidence type="ECO:0000256" key="11">
    <source>
        <dbReference type="ARBA" id="ARBA00029986"/>
    </source>
</evidence>
<evidence type="ECO:0000256" key="10">
    <source>
        <dbReference type="ARBA" id="ARBA00024849"/>
    </source>
</evidence>
<keyword evidence="7 12" id="KW-0143">Chaperone</keyword>
<dbReference type="STRING" id="1123404.SAMN02745784_01715"/>
<evidence type="ECO:0000256" key="4">
    <source>
        <dbReference type="ARBA" id="ARBA00016902"/>
    </source>
</evidence>
<evidence type="ECO:0000256" key="14">
    <source>
        <dbReference type="RuleBase" id="RU003914"/>
    </source>
</evidence>
<keyword evidence="15" id="KW-0175">Coiled coil</keyword>
<dbReference type="InterPro" id="IPR008880">
    <property type="entry name" value="Trigger_fac_C"/>
</dbReference>
<evidence type="ECO:0000256" key="12">
    <source>
        <dbReference type="HAMAP-Rule" id="MF_00303"/>
    </source>
</evidence>
<keyword evidence="9 12" id="KW-0131">Cell cycle</keyword>
<dbReference type="NCBIfam" id="TIGR00115">
    <property type="entry name" value="tig"/>
    <property type="match status" value="1"/>
</dbReference>
<evidence type="ECO:0000256" key="15">
    <source>
        <dbReference type="SAM" id="Coils"/>
    </source>
</evidence>
<dbReference type="Pfam" id="PF05697">
    <property type="entry name" value="Trigger_N"/>
    <property type="match status" value="1"/>
</dbReference>
<evidence type="ECO:0000256" key="3">
    <source>
        <dbReference type="ARBA" id="ARBA00013194"/>
    </source>
</evidence>
<reference evidence="18" key="1">
    <citation type="submission" date="2016-11" db="EMBL/GenBank/DDBJ databases">
        <authorList>
            <person name="Varghese N."/>
            <person name="Submissions S."/>
        </authorList>
    </citation>
    <scope>NUCLEOTIDE SEQUENCE [LARGE SCALE GENOMIC DNA]</scope>
    <source>
        <strain evidence="18">DSM 18095</strain>
    </source>
</reference>
<protein>
    <recommendedName>
        <fullName evidence="4 12">Trigger factor</fullName>
        <shortName evidence="12">TF</shortName>
        <ecNumber evidence="3 12">5.2.1.8</ecNumber>
    </recommendedName>
    <alternativeName>
        <fullName evidence="11 12">PPIase</fullName>
    </alternativeName>
</protein>
<feature type="coiled-coil region" evidence="15">
    <location>
        <begin position="268"/>
        <end position="302"/>
    </location>
</feature>
<dbReference type="InterPro" id="IPR046357">
    <property type="entry name" value="PPIase_dom_sf"/>
</dbReference>
<dbReference type="Pfam" id="PF05698">
    <property type="entry name" value="Trigger_C"/>
    <property type="match status" value="1"/>
</dbReference>
<dbReference type="HAMAP" id="MF_00303">
    <property type="entry name" value="Trigger_factor_Tig"/>
    <property type="match status" value="1"/>
</dbReference>
<keyword evidence="12" id="KW-0963">Cytoplasm</keyword>
<dbReference type="InterPro" id="IPR037041">
    <property type="entry name" value="Trigger_fac_C_sf"/>
</dbReference>
<dbReference type="SUPFAM" id="SSF102735">
    <property type="entry name" value="Trigger factor ribosome-binding domain"/>
    <property type="match status" value="1"/>
</dbReference>
<dbReference type="RefSeq" id="WP_072975429.1">
    <property type="nucleotide sequence ID" value="NZ_FQTY01000006.1"/>
</dbReference>
<dbReference type="Pfam" id="PF00254">
    <property type="entry name" value="FKBP_C"/>
    <property type="match status" value="1"/>
</dbReference>
<dbReference type="InterPro" id="IPR036611">
    <property type="entry name" value="Trigger_fac_ribosome-bd_sf"/>
</dbReference>
<gene>
    <name evidence="12" type="primary">tig</name>
    <name evidence="17" type="ORF">SAMN02745784_01715</name>
</gene>
<dbReference type="PROSITE" id="PS50059">
    <property type="entry name" value="FKBP_PPIASE"/>
    <property type="match status" value="1"/>
</dbReference>
<dbReference type="GO" id="GO:0051083">
    <property type="term" value="P:'de novo' cotranslational protein folding"/>
    <property type="evidence" value="ECO:0007669"/>
    <property type="project" value="TreeGrafter"/>
</dbReference>
<comment type="function">
    <text evidence="10 12">Involved in protein export. Acts as a chaperone by maintaining the newly synthesized protein in an open conformation. Functions as a peptidyl-prolyl cis-trans isomerase.</text>
</comment>
<comment type="similarity">
    <text evidence="2 12 14">Belongs to the FKBP-type PPIase family. Tig subfamily.</text>
</comment>
<evidence type="ECO:0000256" key="13">
    <source>
        <dbReference type="PROSITE-ProRule" id="PRU00277"/>
    </source>
</evidence>
<dbReference type="AlphaFoldDB" id="A0A1M4W4B7"/>
<dbReference type="InterPro" id="IPR008881">
    <property type="entry name" value="Trigger_fac_ribosome-bd_bac"/>
</dbReference>
<dbReference type="Gene3D" id="3.10.50.40">
    <property type="match status" value="1"/>
</dbReference>
<keyword evidence="18" id="KW-1185">Reference proteome</keyword>
<name>A0A1M4W4B7_9FIRM</name>
<dbReference type="InterPro" id="IPR005215">
    <property type="entry name" value="Trig_fac"/>
</dbReference>
<comment type="subcellular location">
    <subcellularLocation>
        <location evidence="12">Cytoplasm</location>
    </subcellularLocation>
    <text evidence="12">About half TF is bound to the ribosome near the polypeptide exit tunnel while the other half is free in the cytoplasm.</text>
</comment>
<evidence type="ECO:0000256" key="1">
    <source>
        <dbReference type="ARBA" id="ARBA00000971"/>
    </source>
</evidence>
<dbReference type="SUPFAM" id="SSF54534">
    <property type="entry name" value="FKBP-like"/>
    <property type="match status" value="1"/>
</dbReference>
<dbReference type="GO" id="GO:0015031">
    <property type="term" value="P:protein transport"/>
    <property type="evidence" value="ECO:0007669"/>
    <property type="project" value="UniProtKB-UniRule"/>
</dbReference>
<dbReference type="GO" id="GO:0044183">
    <property type="term" value="F:protein folding chaperone"/>
    <property type="evidence" value="ECO:0007669"/>
    <property type="project" value="TreeGrafter"/>
</dbReference>
<dbReference type="Gene3D" id="3.30.70.1050">
    <property type="entry name" value="Trigger factor ribosome-binding domain"/>
    <property type="match status" value="1"/>
</dbReference>
<keyword evidence="8 12" id="KW-0413">Isomerase</keyword>
<dbReference type="GO" id="GO:0043022">
    <property type="term" value="F:ribosome binding"/>
    <property type="evidence" value="ECO:0007669"/>
    <property type="project" value="TreeGrafter"/>
</dbReference>
<organism evidence="17 18">
    <name type="scientific">Tissierella praeacuta DSM 18095</name>
    <dbReference type="NCBI Taxonomy" id="1123404"/>
    <lineage>
        <taxon>Bacteria</taxon>
        <taxon>Bacillati</taxon>
        <taxon>Bacillota</taxon>
        <taxon>Tissierellia</taxon>
        <taxon>Tissierellales</taxon>
        <taxon>Tissierellaceae</taxon>
        <taxon>Tissierella</taxon>
    </lineage>
</organism>
<dbReference type="Gene3D" id="1.10.3120.10">
    <property type="entry name" value="Trigger factor, C-terminal domain"/>
    <property type="match status" value="1"/>
</dbReference>
<dbReference type="GO" id="GO:0003755">
    <property type="term" value="F:peptidyl-prolyl cis-trans isomerase activity"/>
    <property type="evidence" value="ECO:0007669"/>
    <property type="project" value="UniProtKB-UniRule"/>
</dbReference>
<dbReference type="PIRSF" id="PIRSF003095">
    <property type="entry name" value="Trigger_factor"/>
    <property type="match status" value="1"/>
</dbReference>
<evidence type="ECO:0000259" key="16">
    <source>
        <dbReference type="PROSITE" id="PS50059"/>
    </source>
</evidence>
<accession>A0A1M4W4B7</accession>
<evidence type="ECO:0000256" key="5">
    <source>
        <dbReference type="ARBA" id="ARBA00022618"/>
    </source>
</evidence>
<dbReference type="Proteomes" id="UP000184114">
    <property type="component" value="Unassembled WGS sequence"/>
</dbReference>
<dbReference type="InterPro" id="IPR001179">
    <property type="entry name" value="PPIase_FKBP_dom"/>
</dbReference>
<evidence type="ECO:0000256" key="9">
    <source>
        <dbReference type="ARBA" id="ARBA00023306"/>
    </source>
</evidence>
<dbReference type="EC" id="5.2.1.8" evidence="3 12"/>
<evidence type="ECO:0000256" key="6">
    <source>
        <dbReference type="ARBA" id="ARBA00023110"/>
    </source>
</evidence>
<dbReference type="SUPFAM" id="SSF109998">
    <property type="entry name" value="Triger factor/SurA peptide-binding domain-like"/>
    <property type="match status" value="1"/>
</dbReference>
<evidence type="ECO:0000313" key="17">
    <source>
        <dbReference type="EMBL" id="SHE76066.1"/>
    </source>
</evidence>
<keyword evidence="5 12" id="KW-0132">Cell division</keyword>
<dbReference type="FunFam" id="3.10.50.40:FF:000001">
    <property type="entry name" value="Trigger factor"/>
    <property type="match status" value="1"/>
</dbReference>
<dbReference type="EMBL" id="FQTY01000006">
    <property type="protein sequence ID" value="SHE76066.1"/>
    <property type="molecule type" value="Genomic_DNA"/>
</dbReference>
<proteinExistence type="inferred from homology"/>
<keyword evidence="6 12" id="KW-0697">Rotamase</keyword>
<dbReference type="GO" id="GO:0043335">
    <property type="term" value="P:protein unfolding"/>
    <property type="evidence" value="ECO:0007669"/>
    <property type="project" value="TreeGrafter"/>
</dbReference>
<dbReference type="GO" id="GO:0005737">
    <property type="term" value="C:cytoplasm"/>
    <property type="evidence" value="ECO:0007669"/>
    <property type="project" value="UniProtKB-SubCell"/>
</dbReference>
<sequence length="429" mass="48958">MKAVLGKKENNKVDFTIEISEVDFEKELQKAYLKNRARFNIPGFRKGKVPRKIIEMNYGEGIFYEEAINAILPHAYSDAVEELGLEPVDQPIVDIEEIEKGKPILIKIEVIVKPEVVLGEYKGIEIEKVEYNVTDEHVEDELKSVQEMNGRIIDAGDRAVKTGDVLTIDYAGYVDGAQFDGGTAEGQTLEIGSGRFIPGFEEQLVGKNKGEEVDVVVTFPEEYHAEELKGKEATFKVKIHEIKEKELPVIDDEFAKDVSEFDTIEEYKTSIREKLEEEFKNKEKAENENNLIEKVIENCQVDIPEAMVDSQLENELGEFDYRMRMQGLNLEQYLQITNSTEESLKEQLKPMAEKRVRGDLVLEAIGKAENIEVTEEDIDKELDKMADSYKQEDKEKFIKDMKKGDLAFLETAIINQKVIDLLVANAKFK</sequence>
<comment type="catalytic activity">
    <reaction evidence="1 12 13">
        <text>[protein]-peptidylproline (omega=180) = [protein]-peptidylproline (omega=0)</text>
        <dbReference type="Rhea" id="RHEA:16237"/>
        <dbReference type="Rhea" id="RHEA-COMP:10747"/>
        <dbReference type="Rhea" id="RHEA-COMP:10748"/>
        <dbReference type="ChEBI" id="CHEBI:83833"/>
        <dbReference type="ChEBI" id="CHEBI:83834"/>
        <dbReference type="EC" id="5.2.1.8"/>
    </reaction>
</comment>
<dbReference type="GO" id="GO:0051301">
    <property type="term" value="P:cell division"/>
    <property type="evidence" value="ECO:0007669"/>
    <property type="project" value="UniProtKB-KW"/>
</dbReference>
<dbReference type="PANTHER" id="PTHR30560:SF3">
    <property type="entry name" value="TRIGGER FACTOR-LIKE PROTEIN TIG, CHLOROPLASTIC"/>
    <property type="match status" value="1"/>
</dbReference>
<evidence type="ECO:0000313" key="18">
    <source>
        <dbReference type="Proteomes" id="UP000184114"/>
    </source>
</evidence>
<evidence type="ECO:0000256" key="8">
    <source>
        <dbReference type="ARBA" id="ARBA00023235"/>
    </source>
</evidence>
<dbReference type="InterPro" id="IPR027304">
    <property type="entry name" value="Trigger_fact/SurA_dom_sf"/>
</dbReference>
<dbReference type="GeneID" id="90994312"/>
<evidence type="ECO:0000256" key="2">
    <source>
        <dbReference type="ARBA" id="ARBA00005464"/>
    </source>
</evidence>